<dbReference type="CDD" id="cd22700">
    <property type="entry name" value="FHA_FHAD1"/>
    <property type="match status" value="1"/>
</dbReference>
<evidence type="ECO:0000313" key="4">
    <source>
        <dbReference type="EMBL" id="CAD5115738.1"/>
    </source>
</evidence>
<name>A0A7I8VJ48_9ANNE</name>
<feature type="compositionally biased region" description="Polar residues" evidence="2">
    <location>
        <begin position="171"/>
        <end position="187"/>
    </location>
</feature>
<dbReference type="InterPro" id="IPR000253">
    <property type="entry name" value="FHA_dom"/>
</dbReference>
<evidence type="ECO:0000313" key="5">
    <source>
        <dbReference type="Proteomes" id="UP000549394"/>
    </source>
</evidence>
<reference evidence="4 5" key="1">
    <citation type="submission" date="2020-08" db="EMBL/GenBank/DDBJ databases">
        <authorList>
            <person name="Hejnol A."/>
        </authorList>
    </citation>
    <scope>NUCLEOTIDE SEQUENCE [LARGE SCALE GENOMIC DNA]</scope>
</reference>
<feature type="region of interest" description="Disordered" evidence="2">
    <location>
        <begin position="1264"/>
        <end position="1305"/>
    </location>
</feature>
<feature type="compositionally biased region" description="Basic and acidic residues" evidence="2">
    <location>
        <begin position="1285"/>
        <end position="1294"/>
    </location>
</feature>
<gene>
    <name evidence="4" type="ORF">DGYR_LOCUS4446</name>
</gene>
<dbReference type="PANTHER" id="PTHR18853:SF10">
    <property type="entry name" value="FHA DOMAIN-CONTAINING PROTEIN"/>
    <property type="match status" value="1"/>
</dbReference>
<evidence type="ECO:0000256" key="1">
    <source>
        <dbReference type="SAM" id="Coils"/>
    </source>
</evidence>
<dbReference type="InterPro" id="IPR052642">
    <property type="entry name" value="CC-FHA_domain"/>
</dbReference>
<proteinExistence type="predicted"/>
<dbReference type="PANTHER" id="PTHR18853">
    <property type="entry name" value="FORKHEAD-ASSOCIATED DOMAIN-CONTAINING PROTEIN 1-RELATED"/>
    <property type="match status" value="1"/>
</dbReference>
<keyword evidence="5" id="KW-1185">Reference proteome</keyword>
<dbReference type="Pfam" id="PF00498">
    <property type="entry name" value="FHA"/>
    <property type="match status" value="1"/>
</dbReference>
<evidence type="ECO:0000259" key="3">
    <source>
        <dbReference type="PROSITE" id="PS50006"/>
    </source>
</evidence>
<evidence type="ECO:0000256" key="2">
    <source>
        <dbReference type="SAM" id="MobiDB-lite"/>
    </source>
</evidence>
<sequence length="1349" mass="154892">MRGYLKCEDRGVFQLGPKITTVGREGCDLVVATPGTDQQHAIIEFSDSEDCFVLQDLNTAQGTYVNDCRIQNAAVRLAPSDIIRFGFNGEAYELEVEYDSKVAYPPVRQRTAWNQPITVIEEAPYPHRPMQTDSARGLPTLDNAVATHSTTWTTSQQIPLPRPPNLRQRPASASNVIQRTKASQERTNGWIGPGPTSRPSAQAIQQNLQDQLNAKEQLIIQLQNDVKRLTITEVELTRRENTVRQLKNEIVDLQSKLRDAQIKSTTVVSTDNDLNNKVSQLENAIALKEDEITRLRDRIQQLSSSESENGAISKQEYNEKVLEISRLQSEIERIRKEKNLTNSVLSQIQKDMTAKDTSISRLAREVENLRAENKEKEGQLNAMQSKYQKVTEDRKVIDEQDNKDKELALLRQKFKDTESHLQDQMTLNNDLKSEIEKTKTALQEEIDKQRKFQLEVEKSNSKFADMERAERQTRIDLENLKKKLDRFRNRVVQVTFSTPGIRAPSDEISDDALMETLKKLIDERTDLTKKITDQKEQLSSHATSKKVEADSARKIRSSLAETTEHLKSKGVLSNNIKNRIELLKTISVCDELKGIKEEVINLLQTVSDWQGDIESSLEVCGINTRISEDSHAKHIVSLSDTWEAARVDKERLQTRLDEIETKHLEEMKKRIEETRTEMTEVNKLELERKEISYKEQFEQKFEQFIDEQKEKLASMTADNAAKFAEKEIIIEQLKLGISEKNQQISTIKEEAEQLYSKVSVLETNKIELMKELDISKTEKLEELEKFRIEQNTGEQKLESTIGSYKEQIRQHSLTICQLEEKLKKSLESKKQLQLELQQHKQTVTELRTKATYRPPVEPPKPKVVIQKQATDFSSLEQLVIGLRKENAEYKKQLTDQQQIVLGLRRDLASSEARLSDIKGEFSEEYKREMEKNKSKVTESESELIQLRQQMVQLSKIIDKQASDINDLRGELAKSKSALSKFKTINNDKQNEIVQLKDKLAVEKEHITKTKESIEEEGKISQHLSALGAQCRGERHEQTIVRQREALAELRARIKALEQVRPNIPTHDQALQQVVMLKKELAEMRAGQPAEATIDTSTLASQVNRARGIAAPTPQMQAASDLERSAHRETLQSLEASETTYLTLLRGVASSLELDEIGGLRSMSHLSKEERQRLQQERERACEVVTSRIKVLKERLLRKDELLQGYENDLSKLRNAETIASSKTAQVDSLSKDIRTRTEESEYLRESLHRTRERLEQEKRLNSAIKQKKTFHLEKKDGSQNGWPKHNCEPPDYRGKKEKRKKAVEEKIKRKNYEINTLKNELSSRELDLADTRKRLINLESNLSAADSPF</sequence>
<dbReference type="EMBL" id="CAJFCJ010000006">
    <property type="protein sequence ID" value="CAD5115738.1"/>
    <property type="molecule type" value="Genomic_DNA"/>
</dbReference>
<feature type="coiled-coil region" evidence="1">
    <location>
        <begin position="428"/>
        <end position="490"/>
    </location>
</feature>
<feature type="region of interest" description="Disordered" evidence="2">
    <location>
        <begin position="149"/>
        <end position="200"/>
    </location>
</feature>
<dbReference type="OrthoDB" id="687730at2759"/>
<protein>
    <submittedName>
        <fullName evidence="4">DgyrCDS4683</fullName>
    </submittedName>
</protein>
<comment type="caution">
    <text evidence="4">The sequence shown here is derived from an EMBL/GenBank/DDBJ whole genome shotgun (WGS) entry which is preliminary data.</text>
</comment>
<dbReference type="Proteomes" id="UP000549394">
    <property type="component" value="Unassembled WGS sequence"/>
</dbReference>
<feature type="coiled-coil region" evidence="1">
    <location>
        <begin position="642"/>
        <end position="684"/>
    </location>
</feature>
<feature type="coiled-coil region" evidence="1">
    <location>
        <begin position="730"/>
        <end position="764"/>
    </location>
</feature>
<accession>A0A7I8VJ48</accession>
<keyword evidence="1" id="KW-0175">Coiled coil</keyword>
<dbReference type="Gene3D" id="2.60.200.20">
    <property type="match status" value="1"/>
</dbReference>
<feature type="coiled-coil region" evidence="1">
    <location>
        <begin position="922"/>
        <end position="1059"/>
    </location>
</feature>
<feature type="coiled-coil region" evidence="1">
    <location>
        <begin position="822"/>
        <end position="892"/>
    </location>
</feature>
<dbReference type="InterPro" id="IPR008984">
    <property type="entry name" value="SMAD_FHA_dom_sf"/>
</dbReference>
<organism evidence="4 5">
    <name type="scientific">Dimorphilus gyrociliatus</name>
    <dbReference type="NCBI Taxonomy" id="2664684"/>
    <lineage>
        <taxon>Eukaryota</taxon>
        <taxon>Metazoa</taxon>
        <taxon>Spiralia</taxon>
        <taxon>Lophotrochozoa</taxon>
        <taxon>Annelida</taxon>
        <taxon>Polychaeta</taxon>
        <taxon>Polychaeta incertae sedis</taxon>
        <taxon>Dinophilidae</taxon>
        <taxon>Dimorphilus</taxon>
    </lineage>
</organism>
<feature type="coiled-coil region" evidence="1">
    <location>
        <begin position="1188"/>
        <end position="1215"/>
    </location>
</feature>
<feature type="coiled-coil region" evidence="1">
    <location>
        <begin position="201"/>
        <end position="393"/>
    </location>
</feature>
<feature type="domain" description="FHA" evidence="3">
    <location>
        <begin position="13"/>
        <end position="70"/>
    </location>
</feature>
<dbReference type="SUPFAM" id="SSF49879">
    <property type="entry name" value="SMAD/FHA domain"/>
    <property type="match status" value="1"/>
</dbReference>
<dbReference type="PROSITE" id="PS50006">
    <property type="entry name" value="FHA_DOMAIN"/>
    <property type="match status" value="1"/>
</dbReference>